<dbReference type="GO" id="GO:0008080">
    <property type="term" value="F:N-acetyltransferase activity"/>
    <property type="evidence" value="ECO:0007669"/>
    <property type="project" value="InterPro"/>
</dbReference>
<accession>A0A443SBF4</accession>
<dbReference type="AlphaFoldDB" id="A0A443SBF4"/>
<keyword evidence="2" id="KW-0808">Transferase</keyword>
<protein>
    <recommendedName>
        <fullName evidence="4">N-acetyltransferase domain-containing protein</fullName>
    </recommendedName>
</protein>
<dbReference type="InterPro" id="IPR039135">
    <property type="entry name" value="NAT9-like"/>
</dbReference>
<gene>
    <name evidence="5" type="ORF">B4U80_10095</name>
</gene>
<dbReference type="STRING" id="299467.A0A443SBF4"/>
<dbReference type="SUPFAM" id="SSF55729">
    <property type="entry name" value="Acyl-CoA N-acyltransferases (Nat)"/>
    <property type="match status" value="1"/>
</dbReference>
<keyword evidence="6" id="KW-1185">Reference proteome</keyword>
<dbReference type="VEuPathDB" id="VectorBase:LDEU007161"/>
<comment type="caution">
    <text evidence="5">The sequence shown here is derived from an EMBL/GenBank/DDBJ whole genome shotgun (WGS) entry which is preliminary data.</text>
</comment>
<evidence type="ECO:0000313" key="5">
    <source>
        <dbReference type="EMBL" id="RWS24879.1"/>
    </source>
</evidence>
<evidence type="ECO:0000256" key="1">
    <source>
        <dbReference type="ARBA" id="ARBA00009342"/>
    </source>
</evidence>
<reference evidence="5 6" key="1">
    <citation type="journal article" date="2018" name="Gigascience">
        <title>Genomes of trombidid mites reveal novel predicted allergens and laterally-transferred genes associated with secondary metabolism.</title>
        <authorList>
            <person name="Dong X."/>
            <person name="Chaisiri K."/>
            <person name="Xia D."/>
            <person name="Armstrong S.D."/>
            <person name="Fang Y."/>
            <person name="Donnelly M.J."/>
            <person name="Kadowaki T."/>
            <person name="McGarry J.W."/>
            <person name="Darby A.C."/>
            <person name="Makepeace B.L."/>
        </authorList>
    </citation>
    <scope>NUCLEOTIDE SEQUENCE [LARGE SCALE GENOMIC DNA]</scope>
    <source>
        <strain evidence="5">UoL-UT</strain>
    </source>
</reference>
<dbReference type="EMBL" id="NCKV01004304">
    <property type="protein sequence ID" value="RWS24879.1"/>
    <property type="molecule type" value="Genomic_DNA"/>
</dbReference>
<dbReference type="PANTHER" id="PTHR13256:SF16">
    <property type="entry name" value="ALPHA_BETA-TUBULIN-N-ACETYLTRANSFERASE 9"/>
    <property type="match status" value="1"/>
</dbReference>
<dbReference type="Proteomes" id="UP000288716">
    <property type="component" value="Unassembled WGS sequence"/>
</dbReference>
<dbReference type="Pfam" id="PF13302">
    <property type="entry name" value="Acetyltransf_3"/>
    <property type="match status" value="1"/>
</dbReference>
<dbReference type="PANTHER" id="PTHR13256">
    <property type="entry name" value="N-ACETYLTRANSFERASE 9"/>
    <property type="match status" value="1"/>
</dbReference>
<keyword evidence="3" id="KW-0012">Acyltransferase</keyword>
<evidence type="ECO:0000256" key="2">
    <source>
        <dbReference type="ARBA" id="ARBA00022679"/>
    </source>
</evidence>
<dbReference type="OrthoDB" id="5043642at2759"/>
<comment type="similarity">
    <text evidence="1">Belongs to the acetyltransferase family. GNAT subfamily.</text>
</comment>
<dbReference type="InterPro" id="IPR000182">
    <property type="entry name" value="GNAT_dom"/>
</dbReference>
<sequence length="199" mass="23021">MPVCESMKNRHIVGEKVVLVPYRPIHVEKYHQWMSNSDLQYLTASEPLTLAEEYEMQTSWVNDVNKCTFIVLDRIKFEESGDEVHAMIGDTNLFLHSDDNTKAEIEVMIAEVNARRRGSGKEAVQLMLRFAVEVIGLKVFEAKIKVDNIASQNMFTKMGFVETNKSDIFQEISYIFDVNDKQTLYELNCCTNHLQYKLL</sequence>
<dbReference type="Gene3D" id="3.40.630.30">
    <property type="match status" value="1"/>
</dbReference>
<evidence type="ECO:0000259" key="4">
    <source>
        <dbReference type="Pfam" id="PF13302"/>
    </source>
</evidence>
<evidence type="ECO:0000313" key="6">
    <source>
        <dbReference type="Proteomes" id="UP000288716"/>
    </source>
</evidence>
<feature type="domain" description="N-acetyltransferase" evidence="4">
    <location>
        <begin position="17"/>
        <end position="161"/>
    </location>
</feature>
<organism evidence="5 6">
    <name type="scientific">Leptotrombidium deliense</name>
    <dbReference type="NCBI Taxonomy" id="299467"/>
    <lineage>
        <taxon>Eukaryota</taxon>
        <taxon>Metazoa</taxon>
        <taxon>Ecdysozoa</taxon>
        <taxon>Arthropoda</taxon>
        <taxon>Chelicerata</taxon>
        <taxon>Arachnida</taxon>
        <taxon>Acari</taxon>
        <taxon>Acariformes</taxon>
        <taxon>Trombidiformes</taxon>
        <taxon>Prostigmata</taxon>
        <taxon>Anystina</taxon>
        <taxon>Parasitengona</taxon>
        <taxon>Trombiculoidea</taxon>
        <taxon>Trombiculidae</taxon>
        <taxon>Leptotrombidium</taxon>
    </lineage>
</organism>
<dbReference type="InterPro" id="IPR016181">
    <property type="entry name" value="Acyl_CoA_acyltransferase"/>
</dbReference>
<evidence type="ECO:0000256" key="3">
    <source>
        <dbReference type="ARBA" id="ARBA00023315"/>
    </source>
</evidence>
<name>A0A443SBF4_9ACAR</name>
<proteinExistence type="inferred from homology"/>